<dbReference type="GO" id="GO:0005819">
    <property type="term" value="C:spindle"/>
    <property type="evidence" value="ECO:0007669"/>
    <property type="project" value="TreeGrafter"/>
</dbReference>
<dbReference type="OrthoDB" id="206288at2759"/>
<dbReference type="GO" id="GO:0005737">
    <property type="term" value="C:cytoplasm"/>
    <property type="evidence" value="ECO:0007669"/>
    <property type="project" value="TreeGrafter"/>
</dbReference>
<dbReference type="Gene3D" id="1.20.58.1520">
    <property type="match status" value="1"/>
</dbReference>
<dbReference type="InterPro" id="IPR034732">
    <property type="entry name" value="EPHD"/>
</dbReference>
<feature type="region of interest" description="Disordered" evidence="11">
    <location>
        <begin position="1247"/>
        <end position="1333"/>
    </location>
</feature>
<evidence type="ECO:0000256" key="11">
    <source>
        <dbReference type="SAM" id="MobiDB-lite"/>
    </source>
</evidence>
<accession>F0Y5Z0</accession>
<dbReference type="CDD" id="cd15571">
    <property type="entry name" value="ePHD"/>
    <property type="match status" value="1"/>
</dbReference>
<dbReference type="RefSeq" id="XP_009035628.1">
    <property type="nucleotide sequence ID" value="XM_009037380.1"/>
</dbReference>
<evidence type="ECO:0000256" key="8">
    <source>
        <dbReference type="ARBA" id="ARBA00022833"/>
    </source>
</evidence>
<reference evidence="13 14" key="1">
    <citation type="journal article" date="2011" name="Proc. Natl. Acad. Sci. U.S.A.">
        <title>Niche of harmful alga Aureococcus anophagefferens revealed through ecogenomics.</title>
        <authorList>
            <person name="Gobler C.J."/>
            <person name="Berry D.L."/>
            <person name="Dyhrman S.T."/>
            <person name="Wilhelm S.W."/>
            <person name="Salamov A."/>
            <person name="Lobanov A.V."/>
            <person name="Zhang Y."/>
            <person name="Collier J.L."/>
            <person name="Wurch L.L."/>
            <person name="Kustka A.B."/>
            <person name="Dill B.D."/>
            <person name="Shah M."/>
            <person name="VerBerkmoes N.C."/>
            <person name="Kuo A."/>
            <person name="Terry A."/>
            <person name="Pangilinan J."/>
            <person name="Lindquist E.A."/>
            <person name="Lucas S."/>
            <person name="Paulsen I.T."/>
            <person name="Hattenrath-Lehmann T.K."/>
            <person name="Talmage S.C."/>
            <person name="Walker E.A."/>
            <person name="Koch F."/>
            <person name="Burson A.M."/>
            <person name="Marcoval M.A."/>
            <person name="Tang Y.Z."/>
            <person name="Lecleir G.R."/>
            <person name="Coyne K.J."/>
            <person name="Berg G.M."/>
            <person name="Bertrand E.M."/>
            <person name="Saito M.A."/>
            <person name="Gladyshev V.N."/>
            <person name="Grigoriev I.V."/>
        </authorList>
    </citation>
    <scope>NUCLEOTIDE SEQUENCE [LARGE SCALE GENOMIC DNA]</scope>
    <source>
        <strain evidence="14">CCMP 1984</strain>
    </source>
</reference>
<dbReference type="UniPathway" id="UPA00143"/>
<dbReference type="InterPro" id="IPR036987">
    <property type="entry name" value="SRA-YDG_sf"/>
</dbReference>
<dbReference type="InterPro" id="IPR013083">
    <property type="entry name" value="Znf_RING/FYVE/PHD"/>
</dbReference>
<dbReference type="InterPro" id="IPR003105">
    <property type="entry name" value="SRA_YDG"/>
</dbReference>
<dbReference type="KEGG" id="aaf:AURANDRAFT_63241"/>
<evidence type="ECO:0000313" key="13">
    <source>
        <dbReference type="EMBL" id="EGB09574.1"/>
    </source>
</evidence>
<keyword evidence="5" id="KW-0479">Metal-binding</keyword>
<sequence length="2643" mass="282688">MASVAKSWAEAEGVPYPLTPRPLQFQCVTLLLRSAASFDADSRRYLAETLVDVCGLDGIIAQMRDAECVAGLAYLPGCDDFSLVDDLRRRLAQRPKTARETFEPLSQRIIPDARAADVAIVARALLGDGRYRRDMVGAPLPKAAQDLCRRLRNRAAKIAAPPPPPPPRLRAEPRGGHPTRGPWLERVPELAGLADEEPGQETTSRIAAVTPSTSAPPPRIFGPAESAAPRPPVLGAGCDPSETVVRRRVWVAAAGAWSPWESVAVGAAGAEVALRRGGLVTVHRDFVGAESRRDIGDALERCGLFRQYKFGNVPEPRVHMLLAPPAAGDGNLAYQYHGVTMRARPIAEVPSVAQLADKCSAAFGGTPWNVGVDVVCYRDGRDSCGWHADDTQGETLVLAVVLESVGGPRRVQLRPKQPPHRAPGGAPKRKKVRRSYAHVGEAPLADGDEELELWVGAGDAYSMDRGVQVGYEHAVPKVPPKDTGVRKRVVAILREGDRKAAGAEAFDDADTGLANASLEPPDRWDFDKLGGRFGHVDGIREGVRANGDGAASLDGAALYSRERLVETGGHNQAQRGVSGSLVRGAESVVVSRQSSRLREADGVSWLRYTSTRRQGAGALHRSLANRDPVRVFRSSNLGGAWAPTKPPEAKEAAVYRYDGLYDVVAMWTDGGAPTRDAPRAPKGGGDAYKGAKADVPPSPMALRSPEPAPAAPLDALQRLPPPQYVSFPPPPLPPPPLPPPPMPPLPPPLGGGAAPPFSVEDGPHLGCFAGVPPLVALAGPPPAPPPPPAEDAPPPAPPPDALRYERAYTFRLERREAGNACSNAAFLACLSAAAGGRAPEPDTFAGCAALPPLDHWAGGDSDDDSGGDAYDGDDETFLKVQRRDDAVFRRARCAEKLMELVALVVAEQGGFLAPAAAPPWPKRRAATMADAATWLAHRKLYWRHARHARRRPKLLELAASAAPMPETKRALEWADALGASSSRILRRLVADATKREDERPVSDALLAADDDDGAAPKTCALCGAGDDEALGAFLAFADRGAGAGAPKTHVHEACAACSSGVFLDDGGDYCNVLKEVKRGRGMRCAADKACTRRPKLSGATVGCGKKSCKRSYHVPCALATGWCFGPSKTFYCARHRGGVDHDPDDVDEAAAAEESWLFDCACGVTGANFDDGSAMWACTVCDAWQHAACAGGGDAPAEDYACFNFADASASARFDSLFMKPAKSASDRDPGFAASAFAKYSDAVAKSPWQPGASAQPTVLCSDAAGDAPSATVRDPQDAPDWSVAADLSDVSGEQPSSRPAPSQPSWTAISKPMGSRRGDGKSVSDDAEEDGADDRAGAQLLAAASFAAPPSTSGKSTGMSNYGDTPASGVVREATGSLLEKVQADVAHVVNSLESICARRRPPFFEPWNAHANLNSRRSPPPRERPDTRARPVGNEVGYSGEERRLQMDKLSDELTHTLRAKLAQEVEVRDVFKKDIADKVAECVMMARSVDDDGTGALPPELDVSSLRLSHGLMKLEEEQAKLDVVVSARTAEFAEARDAMRDASARLGEVLPAEFDDVGREDLTLGRLAAFREALERLKVVEAERAVELARLRESSLALVKELDDEAVEAYDEFEGDDDYVRSDGSVLAKARNSLAAAKVDRAKRRLAALRDEKKGRLSRLSTLGEEISLLWERLDVGEAQQLSFRAAVKHSSISRATFDIGEAELGKLRGELHARLAELVASRRARIRALWDEMTVPDAQRRTFGAYFDAGDPTEASLAAHEAEVAALEARREALQPLLKLIEKREELLTERTALHVLQKDASRLLRRGPGAATERKYEFEAMKRVKQLPKLTEKLFEKLVEWETKQSPVLRDGVRYLDKMRDDQKEAAQERAQALEAKKIEATIRKEKLRDRNLQSARLQLYAMVVIKQSFKAFLTKHKLDDAPAAARADDDDDYRQGKIESVALETGYRSSPRAREKFMISAEGQPARAPPAPSAPADAGSWTAGDAGVANPAEPAEAYRVVHAVVMVRARPSTLAPRVGIKRAGDVVRGRVLKMASTDNEWLKLDGAVGYVLLHGRSVGCGELLRREAEAAASEAAPAEAPEAAEADGRRLGEARFTVAKDWKERLARAVAPEHEPAAPAEAAHAPANTKAAPSRKAAAARAPVKAKAAPSRKAAAARAPAAEAPAAEAPAAAPAPPPPARSAARDPLGVYVWRRALAYAGCARTLGAAACCSDVLRRAASDDGCWWPAARRLGARDAANARDLALAALAYRSETARGRAVRAEGRRAEADDLVVSLERTAPHAALFALDSAGELRVRRDRVSKGGPIGASWRRFRGRARVGDCFAKFAAIAEQRVPFMDRNLCDKLPCSVVIAPYAEERVVDDFALKGRSRAGGLAVLPLEYRGLVLGPLLLGTFGYTDHALVNRQQQGVWFAALPHAPNHFSPAAPRRLADGELRGFAGVAVSTSDGPCELEGSYAHLNAKAAPATASLRQLGAEPARRRAECGLWAAATLDVRGVGGRRVVTRDDRTVFDQACVATLAVRVDDERGRASWSRAKLIGRCQDCDGAAKWVFEGPAWDADAPEPRDLAGRGHLACLLDARGAETFTWPPELRPADCDAVTLEGEFVSGTFVLQAALVASPRHRVRVALLALAPCD</sequence>
<feature type="coiled-coil region" evidence="10">
    <location>
        <begin position="1862"/>
        <end position="1897"/>
    </location>
</feature>
<dbReference type="InterPro" id="IPR011011">
    <property type="entry name" value="Znf_FYVE_PHD"/>
</dbReference>
<feature type="compositionally biased region" description="Low complexity" evidence="11">
    <location>
        <begin position="1295"/>
        <end position="1306"/>
    </location>
</feature>
<keyword evidence="7" id="KW-0833">Ubl conjugation pathway</keyword>
<dbReference type="GO" id="GO:0061630">
    <property type="term" value="F:ubiquitin protein ligase activity"/>
    <property type="evidence" value="ECO:0007669"/>
    <property type="project" value="UniProtKB-EC"/>
</dbReference>
<dbReference type="InterPro" id="IPR027450">
    <property type="entry name" value="AlkB-like"/>
</dbReference>
<dbReference type="eggNOG" id="KOG1084">
    <property type="taxonomic scope" value="Eukaryota"/>
</dbReference>
<dbReference type="Pfam" id="PF02182">
    <property type="entry name" value="SAD_SRA"/>
    <property type="match status" value="1"/>
</dbReference>
<dbReference type="SUPFAM" id="SSF51197">
    <property type="entry name" value="Clavaminate synthase-like"/>
    <property type="match status" value="1"/>
</dbReference>
<feature type="region of interest" description="Disordered" evidence="11">
    <location>
        <begin position="2119"/>
        <end position="2190"/>
    </location>
</feature>
<feature type="compositionally biased region" description="Basic and acidic residues" evidence="11">
    <location>
        <begin position="1422"/>
        <end position="1431"/>
    </location>
</feature>
<feature type="region of interest" description="Disordered" evidence="11">
    <location>
        <begin position="408"/>
        <end position="435"/>
    </location>
</feature>
<comment type="catalytic activity">
    <reaction evidence="1">
        <text>S-ubiquitinyl-[E2 ubiquitin-conjugating enzyme]-L-cysteine + [acceptor protein]-L-lysine = [E2 ubiquitin-conjugating enzyme]-L-cysteine + N(6)-ubiquitinyl-[acceptor protein]-L-lysine.</text>
        <dbReference type="EC" id="2.3.2.27"/>
    </reaction>
</comment>
<feature type="region of interest" description="Disordered" evidence="11">
    <location>
        <begin position="195"/>
        <end position="217"/>
    </location>
</feature>
<evidence type="ECO:0000256" key="9">
    <source>
        <dbReference type="ARBA" id="ARBA00023242"/>
    </source>
</evidence>
<evidence type="ECO:0000256" key="10">
    <source>
        <dbReference type="SAM" id="Coils"/>
    </source>
</evidence>
<gene>
    <name evidence="13" type="ORF">AURANDRAFT_63241</name>
</gene>
<dbReference type="InterPro" id="IPR015947">
    <property type="entry name" value="PUA-like_sf"/>
</dbReference>
<dbReference type="InterPro" id="IPR037151">
    <property type="entry name" value="AlkB-like_sf"/>
</dbReference>
<feature type="compositionally biased region" description="Pro residues" evidence="11">
    <location>
        <begin position="779"/>
        <end position="800"/>
    </location>
</feature>
<organism evidence="14">
    <name type="scientific">Aureococcus anophagefferens</name>
    <name type="common">Harmful bloom alga</name>
    <dbReference type="NCBI Taxonomy" id="44056"/>
    <lineage>
        <taxon>Eukaryota</taxon>
        <taxon>Sar</taxon>
        <taxon>Stramenopiles</taxon>
        <taxon>Ochrophyta</taxon>
        <taxon>Pelagophyceae</taxon>
        <taxon>Pelagomonadales</taxon>
        <taxon>Pelagomonadaceae</taxon>
        <taxon>Aureococcus</taxon>
    </lineage>
</organism>
<keyword evidence="4" id="KW-0808">Transferase</keyword>
<dbReference type="InterPro" id="IPR007145">
    <property type="entry name" value="MAP65_Ase1_PRC1"/>
</dbReference>
<evidence type="ECO:0000256" key="5">
    <source>
        <dbReference type="ARBA" id="ARBA00022723"/>
    </source>
</evidence>
<dbReference type="PROSITE" id="PS51805">
    <property type="entry name" value="EPHD"/>
    <property type="match status" value="1"/>
</dbReference>
<dbReference type="GO" id="GO:0000226">
    <property type="term" value="P:microtubule cytoskeleton organization"/>
    <property type="evidence" value="ECO:0007669"/>
    <property type="project" value="InterPro"/>
</dbReference>
<dbReference type="Pfam" id="PF13532">
    <property type="entry name" value="2OG-FeII_Oxy_2"/>
    <property type="match status" value="1"/>
</dbReference>
<name>F0Y5Z0_AURAN</name>
<dbReference type="Gene3D" id="2.30.280.10">
    <property type="entry name" value="SRA-YDG"/>
    <property type="match status" value="1"/>
</dbReference>
<feature type="region of interest" description="Disordered" evidence="11">
    <location>
        <begin position="157"/>
        <end position="183"/>
    </location>
</feature>
<protein>
    <recommendedName>
        <fullName evidence="3">RING-type E3 ubiquitin transferase</fullName>
        <ecNumber evidence="3">2.3.2.27</ecNumber>
    </recommendedName>
</protein>
<dbReference type="GeneID" id="20224248"/>
<evidence type="ECO:0000256" key="4">
    <source>
        <dbReference type="ARBA" id="ARBA00022679"/>
    </source>
</evidence>
<evidence type="ECO:0000256" key="6">
    <source>
        <dbReference type="ARBA" id="ARBA00022771"/>
    </source>
</evidence>
<dbReference type="Proteomes" id="UP000002729">
    <property type="component" value="Unassembled WGS sequence"/>
</dbReference>
<dbReference type="GO" id="GO:0016567">
    <property type="term" value="P:protein ubiquitination"/>
    <property type="evidence" value="ECO:0007669"/>
    <property type="project" value="UniProtKB-UniPathway"/>
</dbReference>
<dbReference type="Pfam" id="PF03999">
    <property type="entry name" value="MAP65_ASE1"/>
    <property type="match status" value="1"/>
</dbReference>
<dbReference type="GO" id="GO:0008017">
    <property type="term" value="F:microtubule binding"/>
    <property type="evidence" value="ECO:0007669"/>
    <property type="project" value="InterPro"/>
</dbReference>
<evidence type="ECO:0000256" key="7">
    <source>
        <dbReference type="ARBA" id="ARBA00022786"/>
    </source>
</evidence>
<keyword evidence="10" id="KW-0175">Coiled coil</keyword>
<dbReference type="EC" id="2.3.2.27" evidence="3"/>
<dbReference type="Gene3D" id="3.30.40.10">
    <property type="entry name" value="Zinc/RING finger domain, C3HC4 (zinc finger)"/>
    <property type="match status" value="2"/>
</dbReference>
<evidence type="ECO:0000256" key="3">
    <source>
        <dbReference type="ARBA" id="ARBA00012483"/>
    </source>
</evidence>
<comment type="pathway">
    <text evidence="2">Protein modification; protein ubiquitination.</text>
</comment>
<keyword evidence="6" id="KW-0863">Zinc-finger</keyword>
<proteinExistence type="predicted"/>
<dbReference type="SUPFAM" id="SSF57903">
    <property type="entry name" value="FYVE/PHD zinc finger"/>
    <property type="match status" value="1"/>
</dbReference>
<evidence type="ECO:0000256" key="2">
    <source>
        <dbReference type="ARBA" id="ARBA00004906"/>
    </source>
</evidence>
<evidence type="ECO:0000256" key="1">
    <source>
        <dbReference type="ARBA" id="ARBA00000900"/>
    </source>
</evidence>
<dbReference type="PANTHER" id="PTHR19321:SF41">
    <property type="entry name" value="FASCETTO-RELATED"/>
    <property type="match status" value="1"/>
</dbReference>
<feature type="region of interest" description="Disordered" evidence="11">
    <location>
        <begin position="672"/>
        <end position="761"/>
    </location>
</feature>
<feature type="region of interest" description="Disordered" evidence="11">
    <location>
        <begin position="1408"/>
        <end position="1437"/>
    </location>
</feature>
<evidence type="ECO:0000313" key="14">
    <source>
        <dbReference type="Proteomes" id="UP000002729"/>
    </source>
</evidence>
<feature type="region of interest" description="Disordered" evidence="11">
    <location>
        <begin position="1969"/>
        <end position="1990"/>
    </location>
</feature>
<feature type="compositionally biased region" description="Pro residues" evidence="11">
    <location>
        <begin position="719"/>
        <end position="749"/>
    </location>
</feature>
<keyword evidence="8" id="KW-0862">Zinc</keyword>
<evidence type="ECO:0000259" key="12">
    <source>
        <dbReference type="PROSITE" id="PS51805"/>
    </source>
</evidence>
<keyword evidence="9" id="KW-0539">Nucleus</keyword>
<feature type="region of interest" description="Disordered" evidence="11">
    <location>
        <begin position="778"/>
        <end position="802"/>
    </location>
</feature>
<dbReference type="EMBL" id="GL833125">
    <property type="protein sequence ID" value="EGB09574.1"/>
    <property type="molecule type" value="Genomic_DNA"/>
</dbReference>
<feature type="compositionally biased region" description="Low complexity" evidence="11">
    <location>
        <begin position="2124"/>
        <end position="2179"/>
    </location>
</feature>
<dbReference type="SMART" id="SM00249">
    <property type="entry name" value="PHD"/>
    <property type="match status" value="2"/>
</dbReference>
<dbReference type="GO" id="GO:0008270">
    <property type="term" value="F:zinc ion binding"/>
    <property type="evidence" value="ECO:0007669"/>
    <property type="project" value="UniProtKB-KW"/>
</dbReference>
<dbReference type="PANTHER" id="PTHR19321">
    <property type="entry name" value="PROTEIN REGULATOR OF CYTOKINESIS 1 PRC1-RELATED"/>
    <property type="match status" value="1"/>
</dbReference>
<dbReference type="InParanoid" id="F0Y5Z0"/>
<feature type="domain" description="PHD-type" evidence="12">
    <location>
        <begin position="1016"/>
        <end position="1136"/>
    </location>
</feature>
<dbReference type="SUPFAM" id="SSF88697">
    <property type="entry name" value="PUA domain-like"/>
    <property type="match status" value="1"/>
</dbReference>
<dbReference type="Gene3D" id="2.60.120.590">
    <property type="entry name" value="Alpha-ketoglutarate-dependent dioxygenase AlkB-like"/>
    <property type="match status" value="1"/>
</dbReference>
<keyword evidence="14" id="KW-1185">Reference proteome</keyword>
<dbReference type="InterPro" id="IPR001965">
    <property type="entry name" value="Znf_PHD"/>
</dbReference>
<dbReference type="eggNOG" id="KOG4302">
    <property type="taxonomic scope" value="Eukaryota"/>
</dbReference>